<sequence length="64" mass="6905">MFRAAGERATKHGAARAARAALAGCVAAFFALPAHAKYDVDIDAPRSVRKLLKSHLDIARFAKR</sequence>
<evidence type="ECO:0000256" key="1">
    <source>
        <dbReference type="SAM" id="SignalP"/>
    </source>
</evidence>
<keyword evidence="1" id="KW-0732">Signal</keyword>
<reference evidence="2 3" key="1">
    <citation type="submission" date="2018-05" db="EMBL/GenBank/DDBJ databases">
        <title>Comparative genomics of bacterial root endophytes of switchgrass collected from native prairies over two seasons.</title>
        <authorList>
            <person name="Tang Y."/>
        </authorList>
    </citation>
    <scope>NUCLEOTIDE SEQUENCE [LARGE SCALE GENOMIC DNA]</scope>
    <source>
        <strain evidence="2 3">NFIX32</strain>
    </source>
</reference>
<name>A0A318HY00_BURPY</name>
<accession>A0A318HY00</accession>
<protein>
    <submittedName>
        <fullName evidence="2">Translocation and assembly module TamA</fullName>
    </submittedName>
</protein>
<proteinExistence type="predicted"/>
<evidence type="ECO:0000313" key="3">
    <source>
        <dbReference type="Proteomes" id="UP000247755"/>
    </source>
</evidence>
<feature type="chain" id="PRO_5016234126" evidence="1">
    <location>
        <begin position="37"/>
        <end position="64"/>
    </location>
</feature>
<comment type="caution">
    <text evidence="2">The sequence shown here is derived from an EMBL/GenBank/DDBJ whole genome shotgun (WGS) entry which is preliminary data.</text>
</comment>
<dbReference type="AlphaFoldDB" id="A0A318HY00"/>
<feature type="signal peptide" evidence="1">
    <location>
        <begin position="1"/>
        <end position="36"/>
    </location>
</feature>
<dbReference type="Proteomes" id="UP000247755">
    <property type="component" value="Unassembled WGS sequence"/>
</dbReference>
<feature type="non-terminal residue" evidence="2">
    <location>
        <position position="64"/>
    </location>
</feature>
<gene>
    <name evidence="2" type="ORF">NA66_10491</name>
</gene>
<organism evidence="2 3">
    <name type="scientific">Burkholderia pyrrocinia</name>
    <name type="common">Pseudomonas pyrrocinia</name>
    <dbReference type="NCBI Taxonomy" id="60550"/>
    <lineage>
        <taxon>Bacteria</taxon>
        <taxon>Pseudomonadati</taxon>
        <taxon>Pseudomonadota</taxon>
        <taxon>Betaproteobacteria</taxon>
        <taxon>Burkholderiales</taxon>
        <taxon>Burkholderiaceae</taxon>
        <taxon>Burkholderia</taxon>
        <taxon>Burkholderia cepacia complex</taxon>
    </lineage>
</organism>
<evidence type="ECO:0000313" key="2">
    <source>
        <dbReference type="EMBL" id="PXX21540.1"/>
    </source>
</evidence>
<dbReference type="EMBL" id="QJJY01000049">
    <property type="protein sequence ID" value="PXX21540.1"/>
    <property type="molecule type" value="Genomic_DNA"/>
</dbReference>